<dbReference type="Proteomes" id="UP000018948">
    <property type="component" value="Unassembled WGS sequence"/>
</dbReference>
<gene>
    <name evidence="2" type="ORF">F442_14164</name>
</gene>
<protein>
    <submittedName>
        <fullName evidence="2">Uncharacterized protein</fullName>
    </submittedName>
</protein>
<organism evidence="2 3">
    <name type="scientific">Phytophthora nicotianae P10297</name>
    <dbReference type="NCBI Taxonomy" id="1317064"/>
    <lineage>
        <taxon>Eukaryota</taxon>
        <taxon>Sar</taxon>
        <taxon>Stramenopiles</taxon>
        <taxon>Oomycota</taxon>
        <taxon>Peronosporomycetes</taxon>
        <taxon>Peronosporales</taxon>
        <taxon>Peronosporaceae</taxon>
        <taxon>Phytophthora</taxon>
    </lineage>
</organism>
<dbReference type="EMBL" id="ANIY01002951">
    <property type="protein sequence ID" value="ETP38157.1"/>
    <property type="molecule type" value="Genomic_DNA"/>
</dbReference>
<accession>W2YTC5</accession>
<dbReference type="OrthoDB" id="107041at2759"/>
<name>W2YTC5_PHYNI</name>
<sequence length="218" mass="23416">MSFGGAAGGGGGAGAVAAGGGAAAAAAGGGGGNANANQAQPTLARGGSKPSKFEGTFEVYRVELEVYLEEREAWGVVIGTDRRHNNDADQQAVWDSRNRLARGTILRGLRGCQDNAASKVCAMATAREMWTTLVEDNTVRDYSYMMTLRSQLYALKHVQGQPMSEYLSNMGRTRQLLNIVDPTHAISDDEMARILVMGVMQTHRDLVDQFYLLAKETL</sequence>
<feature type="region of interest" description="Disordered" evidence="1">
    <location>
        <begin position="27"/>
        <end position="50"/>
    </location>
</feature>
<evidence type="ECO:0000313" key="3">
    <source>
        <dbReference type="Proteomes" id="UP000018948"/>
    </source>
</evidence>
<dbReference type="AlphaFoldDB" id="W2YTC5"/>
<proteinExistence type="predicted"/>
<evidence type="ECO:0000256" key="1">
    <source>
        <dbReference type="SAM" id="MobiDB-lite"/>
    </source>
</evidence>
<reference evidence="2 3" key="1">
    <citation type="submission" date="2013-11" db="EMBL/GenBank/DDBJ databases">
        <title>The Genome Sequence of Phytophthora parasitica P10297.</title>
        <authorList>
            <consortium name="The Broad Institute Genomics Platform"/>
            <person name="Russ C."/>
            <person name="Tyler B."/>
            <person name="Panabieres F."/>
            <person name="Shan W."/>
            <person name="Tripathy S."/>
            <person name="Grunwald N."/>
            <person name="Machado M."/>
            <person name="Johnson C.S."/>
            <person name="Walker B."/>
            <person name="Young S.K."/>
            <person name="Zeng Q."/>
            <person name="Gargeya S."/>
            <person name="Fitzgerald M."/>
            <person name="Haas B."/>
            <person name="Abouelleil A."/>
            <person name="Allen A.W."/>
            <person name="Alvarado L."/>
            <person name="Arachchi H.M."/>
            <person name="Berlin A.M."/>
            <person name="Chapman S.B."/>
            <person name="Gainer-Dewar J."/>
            <person name="Goldberg J."/>
            <person name="Griggs A."/>
            <person name="Gujja S."/>
            <person name="Hansen M."/>
            <person name="Howarth C."/>
            <person name="Imamovic A."/>
            <person name="Ireland A."/>
            <person name="Larimer J."/>
            <person name="McCowan C."/>
            <person name="Murphy C."/>
            <person name="Pearson M."/>
            <person name="Poon T.W."/>
            <person name="Priest M."/>
            <person name="Roberts A."/>
            <person name="Saif S."/>
            <person name="Shea T."/>
            <person name="Sisk P."/>
            <person name="Sykes S."/>
            <person name="Wortman J."/>
            <person name="Nusbaum C."/>
            <person name="Birren B."/>
        </authorList>
    </citation>
    <scope>NUCLEOTIDE SEQUENCE [LARGE SCALE GENOMIC DNA]</scope>
    <source>
        <strain evidence="2 3">P10297</strain>
    </source>
</reference>
<comment type="caution">
    <text evidence="2">The sequence shown here is derived from an EMBL/GenBank/DDBJ whole genome shotgun (WGS) entry which is preliminary data.</text>
</comment>
<evidence type="ECO:0000313" key="2">
    <source>
        <dbReference type="EMBL" id="ETP38157.1"/>
    </source>
</evidence>
<dbReference type="Pfam" id="PF14223">
    <property type="entry name" value="Retrotran_gag_2"/>
    <property type="match status" value="1"/>
</dbReference>